<accession>A0A383VMZ4</accession>
<dbReference type="EMBL" id="FNXT01000685">
    <property type="protein sequence ID" value="SZX66084.1"/>
    <property type="molecule type" value="Genomic_DNA"/>
</dbReference>
<organism evidence="4 5">
    <name type="scientific">Tetradesmus obliquus</name>
    <name type="common">Green alga</name>
    <name type="synonym">Acutodesmus obliquus</name>
    <dbReference type="NCBI Taxonomy" id="3088"/>
    <lineage>
        <taxon>Eukaryota</taxon>
        <taxon>Viridiplantae</taxon>
        <taxon>Chlorophyta</taxon>
        <taxon>core chlorophytes</taxon>
        <taxon>Chlorophyceae</taxon>
        <taxon>CS clade</taxon>
        <taxon>Sphaeropleales</taxon>
        <taxon>Scenedesmaceae</taxon>
        <taxon>Tetradesmus</taxon>
    </lineage>
</organism>
<dbReference type="SFLD" id="SFLDG01151">
    <property type="entry name" value="Main.2:_Nu-like"/>
    <property type="match status" value="1"/>
</dbReference>
<dbReference type="SFLD" id="SFLDS00019">
    <property type="entry name" value="Glutathione_Transferase_(cytos"/>
    <property type="match status" value="1"/>
</dbReference>
<dbReference type="CDD" id="cd03048">
    <property type="entry name" value="GST_N_Ure2p_like"/>
    <property type="match status" value="1"/>
</dbReference>
<evidence type="ECO:0000313" key="5">
    <source>
        <dbReference type="Proteomes" id="UP000256970"/>
    </source>
</evidence>
<proteinExistence type="inferred from homology"/>
<evidence type="ECO:0000313" key="4">
    <source>
        <dbReference type="EMBL" id="SZX66084.1"/>
    </source>
</evidence>
<feature type="domain" description="GST C-terminal" evidence="3">
    <location>
        <begin position="92"/>
        <end position="219"/>
    </location>
</feature>
<dbReference type="STRING" id="3088.A0A383VMZ4"/>
<evidence type="ECO:0000256" key="1">
    <source>
        <dbReference type="ARBA" id="ARBA00007409"/>
    </source>
</evidence>
<dbReference type="PROSITE" id="PS50404">
    <property type="entry name" value="GST_NTER"/>
    <property type="match status" value="1"/>
</dbReference>
<dbReference type="InterPro" id="IPR004045">
    <property type="entry name" value="Glutathione_S-Trfase_N"/>
</dbReference>
<dbReference type="InterPro" id="IPR040079">
    <property type="entry name" value="Glutathione_S-Trfase"/>
</dbReference>
<keyword evidence="5" id="KW-1185">Reference proteome</keyword>
<gene>
    <name evidence="4" type="ORF">BQ4739_LOCUS6527</name>
</gene>
<dbReference type="SFLD" id="SFLDG00358">
    <property type="entry name" value="Main_(cytGST)"/>
    <property type="match status" value="1"/>
</dbReference>
<dbReference type="Pfam" id="PF13409">
    <property type="entry name" value="GST_N_2"/>
    <property type="match status" value="1"/>
</dbReference>
<dbReference type="InterPro" id="IPR036249">
    <property type="entry name" value="Thioredoxin-like_sf"/>
</dbReference>
<dbReference type="Pfam" id="PF00043">
    <property type="entry name" value="GST_C"/>
    <property type="match status" value="1"/>
</dbReference>
<dbReference type="PANTHER" id="PTHR44051:SF8">
    <property type="entry name" value="GLUTATHIONE S-TRANSFERASE GSTA"/>
    <property type="match status" value="1"/>
</dbReference>
<dbReference type="PANTHER" id="PTHR44051">
    <property type="entry name" value="GLUTATHIONE S-TRANSFERASE-RELATED"/>
    <property type="match status" value="1"/>
</dbReference>
<evidence type="ECO:0008006" key="6">
    <source>
        <dbReference type="Google" id="ProtNLM"/>
    </source>
</evidence>
<dbReference type="InterPro" id="IPR010987">
    <property type="entry name" value="Glutathione-S-Trfase_C-like"/>
</dbReference>
<dbReference type="Proteomes" id="UP000256970">
    <property type="component" value="Unassembled WGS sequence"/>
</dbReference>
<name>A0A383VMZ4_TETOB</name>
<dbReference type="PROSITE" id="PS50405">
    <property type="entry name" value="GST_CTER"/>
    <property type="match status" value="1"/>
</dbReference>
<evidence type="ECO:0000259" key="3">
    <source>
        <dbReference type="PROSITE" id="PS50405"/>
    </source>
</evidence>
<comment type="similarity">
    <text evidence="1">Belongs to the GST superfamily.</text>
</comment>
<dbReference type="InterPro" id="IPR004046">
    <property type="entry name" value="GST_C"/>
</dbReference>
<dbReference type="Gene3D" id="3.40.30.10">
    <property type="entry name" value="Glutaredoxin"/>
    <property type="match status" value="1"/>
</dbReference>
<dbReference type="AlphaFoldDB" id="A0A383VMZ4"/>
<feature type="domain" description="GST N-terminal" evidence="2">
    <location>
        <begin position="2"/>
        <end position="89"/>
    </location>
</feature>
<evidence type="ECO:0000259" key="2">
    <source>
        <dbReference type="PROSITE" id="PS50404"/>
    </source>
</evidence>
<dbReference type="InterPro" id="IPR036282">
    <property type="entry name" value="Glutathione-S-Trfase_C_sf"/>
</dbReference>
<dbReference type="Gene3D" id="1.20.1050.10">
    <property type="match status" value="1"/>
</dbReference>
<sequence>MSKKIQLYSLATPNGQKVSVALHELGLDFDTHVIDIRKGDQFTDEFKKINPNSKIPALVDPDGPGGKELALFESGAILLYLAEKTGKLLPADPAANWETVSWLMFQMGGVGPMFGQFGHFTKYAPEKVPYAINRYTTEAKRLLGVLEARLTGRQYIMGDDYTIADIATFPWVVCLSAFYNADEALGLADFKAVQAWVNRCMERPASKVSVFGAYNCWVIASCDAGGGAMCKEVALSAYDNADEALGLADFKAVQAWVDRCMERPASKAGMHVAPFPAS</sequence>
<dbReference type="SUPFAM" id="SSF52833">
    <property type="entry name" value="Thioredoxin-like"/>
    <property type="match status" value="1"/>
</dbReference>
<reference evidence="4 5" key="1">
    <citation type="submission" date="2016-10" db="EMBL/GenBank/DDBJ databases">
        <authorList>
            <person name="Cai Z."/>
        </authorList>
    </citation>
    <scope>NUCLEOTIDE SEQUENCE [LARGE SCALE GENOMIC DNA]</scope>
</reference>
<dbReference type="SUPFAM" id="SSF47616">
    <property type="entry name" value="GST C-terminal domain-like"/>
    <property type="match status" value="1"/>
</dbReference>
<protein>
    <recommendedName>
        <fullName evidence="6">Glutathione S-transferase</fullName>
    </recommendedName>
</protein>